<name>A0A1H9KPD5_9LACO</name>
<organism evidence="3 4">
    <name type="scientific">Pediococcus ethanolidurans</name>
    <dbReference type="NCBI Taxonomy" id="319653"/>
    <lineage>
        <taxon>Bacteria</taxon>
        <taxon>Bacillati</taxon>
        <taxon>Bacillota</taxon>
        <taxon>Bacilli</taxon>
        <taxon>Lactobacillales</taxon>
        <taxon>Lactobacillaceae</taxon>
        <taxon>Pediococcus</taxon>
    </lineage>
</organism>
<protein>
    <submittedName>
        <fullName evidence="3">mRNA interferase MazF</fullName>
    </submittedName>
</protein>
<sequence>MMNKYPHCQDIIYLDFDPSAGKEINKRCPAVVVSVTPYNYATGLCVVCPITHTKHKFGSVKVHNAKIDGYVNAWQIYSFDYHRCHMEKIAMLSTADFNLVIQNYTQILSQGIEA</sequence>
<dbReference type="GeneID" id="76042605"/>
<comment type="caution">
    <text evidence="3">The sequence shown here is derived from an EMBL/GenBank/DDBJ whole genome shotgun (WGS) entry which is preliminary data.</text>
</comment>
<dbReference type="InterPro" id="IPR003477">
    <property type="entry name" value="PemK-like"/>
</dbReference>
<dbReference type="EMBL" id="FOGK01000001">
    <property type="protein sequence ID" value="SER01014.1"/>
    <property type="molecule type" value="Genomic_DNA"/>
</dbReference>
<evidence type="ECO:0000313" key="4">
    <source>
        <dbReference type="Proteomes" id="UP000182818"/>
    </source>
</evidence>
<accession>A0A1H9KPD5</accession>
<keyword evidence="2" id="KW-1277">Toxin-antitoxin system</keyword>
<keyword evidence="4" id="KW-1185">Reference proteome</keyword>
<dbReference type="PANTHER" id="PTHR33988">
    <property type="entry name" value="ENDORIBONUCLEASE MAZF-RELATED"/>
    <property type="match status" value="1"/>
</dbReference>
<dbReference type="PANTHER" id="PTHR33988:SF3">
    <property type="entry name" value="ENDORIBONUCLEASE TOXIN CHPB-RELATED"/>
    <property type="match status" value="1"/>
</dbReference>
<gene>
    <name evidence="3" type="ORF">SAMN04487973_10145</name>
</gene>
<dbReference type="Pfam" id="PF02452">
    <property type="entry name" value="PemK_toxin"/>
    <property type="match status" value="1"/>
</dbReference>
<dbReference type="SUPFAM" id="SSF50118">
    <property type="entry name" value="Cell growth inhibitor/plasmid maintenance toxic component"/>
    <property type="match status" value="1"/>
</dbReference>
<dbReference type="Gene3D" id="2.30.30.110">
    <property type="match status" value="1"/>
</dbReference>
<proteinExistence type="inferred from homology"/>
<evidence type="ECO:0000256" key="1">
    <source>
        <dbReference type="ARBA" id="ARBA00007521"/>
    </source>
</evidence>
<dbReference type="RefSeq" id="WP_057804964.1">
    <property type="nucleotide sequence ID" value="NZ_BJYP01000001.1"/>
</dbReference>
<evidence type="ECO:0000256" key="2">
    <source>
        <dbReference type="ARBA" id="ARBA00022649"/>
    </source>
</evidence>
<evidence type="ECO:0000313" key="3">
    <source>
        <dbReference type="EMBL" id="SER01014.1"/>
    </source>
</evidence>
<dbReference type="Proteomes" id="UP000182818">
    <property type="component" value="Unassembled WGS sequence"/>
</dbReference>
<reference evidence="3 4" key="1">
    <citation type="submission" date="2016-10" db="EMBL/GenBank/DDBJ databases">
        <authorList>
            <person name="Varghese N."/>
            <person name="Submissions S."/>
        </authorList>
    </citation>
    <scope>NUCLEOTIDE SEQUENCE [LARGE SCALE GENOMIC DNA]</scope>
    <source>
        <strain evidence="3 4">CGMCC 1.3889</strain>
    </source>
</reference>
<comment type="similarity">
    <text evidence="1">Belongs to the PemK/MazF family.</text>
</comment>
<dbReference type="InterPro" id="IPR011067">
    <property type="entry name" value="Plasmid_toxin/cell-grow_inhib"/>
</dbReference>